<keyword evidence="8" id="KW-0472">Membrane</keyword>
<evidence type="ECO:0000313" key="11">
    <source>
        <dbReference type="EMBL" id="MEF3078074.1"/>
    </source>
</evidence>
<dbReference type="Gene3D" id="1.10.10.10">
    <property type="entry name" value="Winged helix-like DNA-binding domain superfamily/Winged helix DNA-binding domain"/>
    <property type="match status" value="1"/>
</dbReference>
<keyword evidence="9" id="KW-0732">Signal</keyword>
<evidence type="ECO:0000256" key="2">
    <source>
        <dbReference type="ARBA" id="ARBA00022490"/>
    </source>
</evidence>
<feature type="chain" id="PRO_5045452219" evidence="9">
    <location>
        <begin position="21"/>
        <end position="525"/>
    </location>
</feature>
<evidence type="ECO:0000256" key="1">
    <source>
        <dbReference type="ARBA" id="ARBA00004496"/>
    </source>
</evidence>
<dbReference type="Proteomes" id="UP001356704">
    <property type="component" value="Unassembled WGS sequence"/>
</dbReference>
<dbReference type="InterPro" id="IPR011990">
    <property type="entry name" value="TPR-like_helical_dom_sf"/>
</dbReference>
<evidence type="ECO:0000256" key="7">
    <source>
        <dbReference type="SAM" id="Coils"/>
    </source>
</evidence>
<dbReference type="InterPro" id="IPR019734">
    <property type="entry name" value="TPR_rpt"/>
</dbReference>
<dbReference type="PANTHER" id="PTHR46630:SF1">
    <property type="entry name" value="TETRATRICOPEPTIDE REPEAT PROTEIN 29"/>
    <property type="match status" value="1"/>
</dbReference>
<feature type="transmembrane region" description="Helical" evidence="8">
    <location>
        <begin position="323"/>
        <end position="343"/>
    </location>
</feature>
<comment type="caution">
    <text evidence="11">The sequence shown here is derived from an EMBL/GenBank/DDBJ whole genome shotgun (WGS) entry which is preliminary data.</text>
</comment>
<dbReference type="Pfam" id="PF13424">
    <property type="entry name" value="TPR_12"/>
    <property type="match status" value="1"/>
</dbReference>
<keyword evidence="2" id="KW-0963">Cytoplasm</keyword>
<keyword evidence="7" id="KW-0175">Coiled coil</keyword>
<dbReference type="SMART" id="SM00421">
    <property type="entry name" value="HTH_LUXR"/>
    <property type="match status" value="1"/>
</dbReference>
<accession>A0ABU7W292</accession>
<name>A0ABU7W292_9FLAO</name>
<evidence type="ECO:0000256" key="8">
    <source>
        <dbReference type="SAM" id="Phobius"/>
    </source>
</evidence>
<dbReference type="PANTHER" id="PTHR46630">
    <property type="entry name" value="TETRATRICOPEPTIDE REPEAT PROTEIN 29"/>
    <property type="match status" value="1"/>
</dbReference>
<dbReference type="SUPFAM" id="SSF48452">
    <property type="entry name" value="TPR-like"/>
    <property type="match status" value="2"/>
</dbReference>
<evidence type="ECO:0000313" key="12">
    <source>
        <dbReference type="Proteomes" id="UP001356704"/>
    </source>
</evidence>
<dbReference type="Pfam" id="PF13181">
    <property type="entry name" value="TPR_8"/>
    <property type="match status" value="1"/>
</dbReference>
<evidence type="ECO:0000259" key="10">
    <source>
        <dbReference type="SMART" id="SM00421"/>
    </source>
</evidence>
<comment type="subcellular location">
    <subcellularLocation>
        <location evidence="1">Cytoplasm</location>
    </subcellularLocation>
</comment>
<comment type="similarity">
    <text evidence="5">Belongs to the Rap family.</text>
</comment>
<evidence type="ECO:0000256" key="9">
    <source>
        <dbReference type="SAM" id="SignalP"/>
    </source>
</evidence>
<feature type="repeat" description="TPR" evidence="6">
    <location>
        <begin position="171"/>
        <end position="204"/>
    </location>
</feature>
<dbReference type="InterPro" id="IPR051476">
    <property type="entry name" value="Bac_ResReg_Asp_Phosphatase"/>
</dbReference>
<keyword evidence="12" id="KW-1185">Reference proteome</keyword>
<feature type="repeat" description="TPR" evidence="6">
    <location>
        <begin position="53"/>
        <end position="86"/>
    </location>
</feature>
<sequence length="525" mass="60398">MSFHKSLLFIYLLISGIANSQSSKNNEQLDQQLYKLKERLESAKAESNTQKIAKTYIELGNFFKAIELYAEALKNYQAYLDIQKTKDSCSVYVYNSLASIDLDLKKYIEAKKYSLISLDLSETISYEKGKAEANALLGSIAEKQSDYNSALKYQNISLAIFKKLNDSTGLATVNENIGSIYEDLEQYDLAHSYFKKAQEFAKHSNSDLQINIINNLGDANRKTKNYEKAILYTEEALKLAQQTNNASQFESALKDLARTYADTGDFEKAYNYLNNQSVINEEELKKNTTEMVSAMQVLYDVKEKEAEVELLNKENQINKVRQYVILIITGAIILALIVGFMYWKKRKKHENRILEYKQQLLQADLDKKAAKEIALNREIDIKVSSLTNYSLHIAHKNKMLSDISKTLSKLKNRNSELVSKKLKDIVKDIEADLENNNEWTELMSYFGQIHPNFFSTLKQIVNDKLSSSEMRLCMLLRLNLSSKEIADILHITPDSVRIARYRLRKKLPLESKDDLQDYLLNLQLD</sequence>
<evidence type="ECO:0000256" key="6">
    <source>
        <dbReference type="PROSITE-ProRule" id="PRU00339"/>
    </source>
</evidence>
<dbReference type="SMART" id="SM00028">
    <property type="entry name" value="TPR"/>
    <property type="match status" value="6"/>
</dbReference>
<feature type="repeat" description="TPR" evidence="6">
    <location>
        <begin position="210"/>
        <end position="243"/>
    </location>
</feature>
<evidence type="ECO:0000256" key="4">
    <source>
        <dbReference type="ARBA" id="ARBA00022803"/>
    </source>
</evidence>
<dbReference type="EMBL" id="JAZHOU010000001">
    <property type="protein sequence ID" value="MEF3078074.1"/>
    <property type="molecule type" value="Genomic_DNA"/>
</dbReference>
<evidence type="ECO:0000256" key="3">
    <source>
        <dbReference type="ARBA" id="ARBA00022737"/>
    </source>
</evidence>
<dbReference type="PROSITE" id="PS50005">
    <property type="entry name" value="TPR"/>
    <property type="match status" value="3"/>
</dbReference>
<keyword evidence="4 6" id="KW-0802">TPR repeat</keyword>
<organism evidence="11 12">
    <name type="scientific">Winogradskyella poriferorum</name>
    <dbReference type="NCBI Taxonomy" id="307627"/>
    <lineage>
        <taxon>Bacteria</taxon>
        <taxon>Pseudomonadati</taxon>
        <taxon>Bacteroidota</taxon>
        <taxon>Flavobacteriia</taxon>
        <taxon>Flavobacteriales</taxon>
        <taxon>Flavobacteriaceae</taxon>
        <taxon>Winogradskyella</taxon>
    </lineage>
</organism>
<feature type="coiled-coil region" evidence="7">
    <location>
        <begin position="19"/>
        <end position="46"/>
    </location>
</feature>
<keyword evidence="3" id="KW-0677">Repeat</keyword>
<dbReference type="SUPFAM" id="SSF46894">
    <property type="entry name" value="C-terminal effector domain of the bipartite response regulators"/>
    <property type="match status" value="1"/>
</dbReference>
<keyword evidence="8" id="KW-0812">Transmembrane</keyword>
<keyword evidence="8" id="KW-1133">Transmembrane helix</keyword>
<dbReference type="InterPro" id="IPR000792">
    <property type="entry name" value="Tscrpt_reg_LuxR_C"/>
</dbReference>
<dbReference type="InterPro" id="IPR036388">
    <property type="entry name" value="WH-like_DNA-bd_sf"/>
</dbReference>
<reference evidence="11 12" key="1">
    <citation type="submission" date="2024-02" db="EMBL/GenBank/DDBJ databases">
        <title>Winogradskyella poriferorum JCM 12885.</title>
        <authorList>
            <person name="Zhang D.-F."/>
            <person name="Fu Z.-Y."/>
        </authorList>
    </citation>
    <scope>NUCLEOTIDE SEQUENCE [LARGE SCALE GENOMIC DNA]</scope>
    <source>
        <strain evidence="11 12">JCM 12885</strain>
    </source>
</reference>
<proteinExistence type="inferred from homology"/>
<dbReference type="InterPro" id="IPR016032">
    <property type="entry name" value="Sig_transdc_resp-reg_C-effctor"/>
</dbReference>
<feature type="domain" description="HTH luxR-type" evidence="10">
    <location>
        <begin position="462"/>
        <end position="519"/>
    </location>
</feature>
<protein>
    <submittedName>
        <fullName evidence="11">Tetratricopeptide repeat protein</fullName>
    </submittedName>
</protein>
<dbReference type="Gene3D" id="1.25.40.10">
    <property type="entry name" value="Tetratricopeptide repeat domain"/>
    <property type="match status" value="2"/>
</dbReference>
<evidence type="ECO:0000256" key="5">
    <source>
        <dbReference type="ARBA" id="ARBA00038253"/>
    </source>
</evidence>
<feature type="signal peptide" evidence="9">
    <location>
        <begin position="1"/>
        <end position="20"/>
    </location>
</feature>
<dbReference type="RefSeq" id="WP_331808876.1">
    <property type="nucleotide sequence ID" value="NZ_JAZHOU010000001.1"/>
</dbReference>
<gene>
    <name evidence="11" type="ORF">V1468_03570</name>
</gene>